<keyword evidence="2" id="KW-1185">Reference proteome</keyword>
<dbReference type="STRING" id="1724.GCA_001044175_00058"/>
<sequence length="137" mass="13900">MAKKLASAFLRVPTGAFILNSGIGKLGLKGEAAEGLQGFAATGIPALGKLDPDTFGKFISYSEIGIGASLLAPFVPNKLAGAAVAAFGSGLLTLYFNNDNMTEEDGIRPSEDGIAIAKDSWLVGIGAALIALGSTKK</sequence>
<accession>A0A2A9DMK1</accession>
<dbReference type="OrthoDB" id="3267263at2"/>
<dbReference type="Proteomes" id="UP000221653">
    <property type="component" value="Unassembled WGS sequence"/>
</dbReference>
<dbReference type="AlphaFoldDB" id="A0A2A9DMK1"/>
<reference evidence="1 2" key="1">
    <citation type="submission" date="2017-10" db="EMBL/GenBank/DDBJ databases">
        <title>Sequencing the genomes of 1000 actinobacteria strains.</title>
        <authorList>
            <person name="Klenk H.-P."/>
        </authorList>
    </citation>
    <scope>NUCLEOTIDE SEQUENCE [LARGE SCALE GENOMIC DNA]</scope>
    <source>
        <strain evidence="1 2">DSM 20688</strain>
    </source>
</reference>
<organism evidence="1 2">
    <name type="scientific">Corynebacterium renale</name>
    <dbReference type="NCBI Taxonomy" id="1724"/>
    <lineage>
        <taxon>Bacteria</taxon>
        <taxon>Bacillati</taxon>
        <taxon>Actinomycetota</taxon>
        <taxon>Actinomycetes</taxon>
        <taxon>Mycobacteriales</taxon>
        <taxon>Corynebacteriaceae</taxon>
        <taxon>Corynebacterium</taxon>
    </lineage>
</organism>
<evidence type="ECO:0008006" key="3">
    <source>
        <dbReference type="Google" id="ProtNLM"/>
    </source>
</evidence>
<proteinExistence type="predicted"/>
<dbReference type="EMBL" id="PDJF01000001">
    <property type="protein sequence ID" value="PFG27601.1"/>
    <property type="molecule type" value="Genomic_DNA"/>
</dbReference>
<dbReference type="RefSeq" id="WP_048378666.1">
    <property type="nucleotide sequence ID" value="NZ_LDYE01000001.1"/>
</dbReference>
<name>A0A2A9DMK1_9CORY</name>
<protein>
    <recommendedName>
        <fullName evidence="3">DoxX-like protein</fullName>
    </recommendedName>
</protein>
<evidence type="ECO:0000313" key="1">
    <source>
        <dbReference type="EMBL" id="PFG27601.1"/>
    </source>
</evidence>
<comment type="caution">
    <text evidence="1">The sequence shown here is derived from an EMBL/GenBank/DDBJ whole genome shotgun (WGS) entry which is preliminary data.</text>
</comment>
<evidence type="ECO:0000313" key="2">
    <source>
        <dbReference type="Proteomes" id="UP000221653"/>
    </source>
</evidence>
<gene>
    <name evidence="1" type="ORF">ATK06_0672</name>
</gene>